<keyword evidence="2" id="KW-1185">Reference proteome</keyword>
<protein>
    <submittedName>
        <fullName evidence="1">Uncharacterized protein</fullName>
    </submittedName>
</protein>
<evidence type="ECO:0000313" key="1">
    <source>
        <dbReference type="EMBL" id="KAK1866910.1"/>
    </source>
</evidence>
<accession>A0ACC3C9L1</accession>
<dbReference type="Proteomes" id="UP000798662">
    <property type="component" value="Chromosome 2"/>
</dbReference>
<dbReference type="EMBL" id="CM020619">
    <property type="protein sequence ID" value="KAK1866910.1"/>
    <property type="molecule type" value="Genomic_DNA"/>
</dbReference>
<evidence type="ECO:0000313" key="2">
    <source>
        <dbReference type="Proteomes" id="UP000798662"/>
    </source>
</evidence>
<comment type="caution">
    <text evidence="1">The sequence shown here is derived from an EMBL/GenBank/DDBJ whole genome shotgun (WGS) entry which is preliminary data.</text>
</comment>
<name>A0ACC3C9L1_PYRYE</name>
<organism evidence="1 2">
    <name type="scientific">Pyropia yezoensis</name>
    <name type="common">Susabi-nori</name>
    <name type="synonym">Porphyra yezoensis</name>
    <dbReference type="NCBI Taxonomy" id="2788"/>
    <lineage>
        <taxon>Eukaryota</taxon>
        <taxon>Rhodophyta</taxon>
        <taxon>Bangiophyceae</taxon>
        <taxon>Bangiales</taxon>
        <taxon>Bangiaceae</taxon>
        <taxon>Pyropia</taxon>
    </lineage>
</organism>
<reference evidence="1" key="1">
    <citation type="submission" date="2019-11" db="EMBL/GenBank/DDBJ databases">
        <title>Nori genome reveals adaptations in red seaweeds to the harsh intertidal environment.</title>
        <authorList>
            <person name="Wang D."/>
            <person name="Mao Y."/>
        </authorList>
    </citation>
    <scope>NUCLEOTIDE SEQUENCE</scope>
    <source>
        <tissue evidence="1">Gametophyte</tissue>
    </source>
</reference>
<proteinExistence type="predicted"/>
<gene>
    <name evidence="1" type="ORF">I4F81_009422</name>
</gene>
<sequence length="369" mass="38173">MSDLRNRFGQLGMEALGAFMLVTTISISATTAPAAAPIAVGVILAAMIYAGGHVSGAHYNPGTFADGLPGAPCDTPSVGARRQRHSGRAWVVLCSFLSVCCAVRWCFRLPARPSMCAHLTLVLCCFFPSGLLLDPLVVLFASRCFLAPLPALSFSFRLRRPSSSPRVIALRRLLALTLALFLRGGIALADVLLYMAAQLAGAVVGGLIGGLITGHTIAPKMGASSNHLQAFLAEAVFTGALAFVFLSTTSSEASKGNPYFGAAIASVVTVAGYTIAGVSGAVLNPAVGTGLVLTHNWLKVGYLVWLVAAQVVGAAGGVGAFWFVAPSDFAEVSDEARSMFEAARLRAREGASEARGLLPHRGEAGPSQG</sequence>